<proteinExistence type="predicted"/>
<sequence length="325" mass="35178">MSAAPGESPQHLTLEDKLLQLRFGYESALEGEAGLRAQGIRVIDQGITSVSAQNVLAPDLSRQQPKDDSPSALCRPTGTRPLGCAPLLQHHFPPPRTCTDDAMMTPLPCVESGVCPFVRFECPRGHTWKAVAGAPACFFCPQCSAAEVRGRRARRRLSLASLAELAAARGGECVSAEYRGLMEPHDFKCAKGHVWSALANNVVYCASWCPTCAKGQRAASNRLSAADMHATAAQFGGEFLSPTYHGADKKHLWRCSAGHTFKQTPNAIRRRVGGKRRPAFCPECSRAQRAISAVTLPRAPAAAADGALFWSSRQRSRRQRAGRVF</sequence>
<evidence type="ECO:0000313" key="2">
    <source>
        <dbReference type="Proteomes" id="UP000664859"/>
    </source>
</evidence>
<accession>A0A836C7R5</accession>
<comment type="caution">
    <text evidence="1">The sequence shown here is derived from an EMBL/GenBank/DDBJ whole genome shotgun (WGS) entry which is preliminary data.</text>
</comment>
<dbReference type="AlphaFoldDB" id="A0A836C7R5"/>
<reference evidence="1" key="1">
    <citation type="submission" date="2021-02" db="EMBL/GenBank/DDBJ databases">
        <title>First Annotated Genome of the Yellow-green Alga Tribonema minus.</title>
        <authorList>
            <person name="Mahan K.M."/>
        </authorList>
    </citation>
    <scope>NUCLEOTIDE SEQUENCE</scope>
    <source>
        <strain evidence="1">UTEX B ZZ1240</strain>
    </source>
</reference>
<name>A0A836C7R5_9STRA</name>
<organism evidence="1 2">
    <name type="scientific">Tribonema minus</name>
    <dbReference type="NCBI Taxonomy" id="303371"/>
    <lineage>
        <taxon>Eukaryota</taxon>
        <taxon>Sar</taxon>
        <taxon>Stramenopiles</taxon>
        <taxon>Ochrophyta</taxon>
        <taxon>PX clade</taxon>
        <taxon>Xanthophyceae</taxon>
        <taxon>Tribonematales</taxon>
        <taxon>Tribonemataceae</taxon>
        <taxon>Tribonema</taxon>
    </lineage>
</organism>
<gene>
    <name evidence="1" type="ORF">JKP88DRAFT_336389</name>
</gene>
<dbReference type="OrthoDB" id="2411195at2759"/>
<keyword evidence="2" id="KW-1185">Reference proteome</keyword>
<dbReference type="Proteomes" id="UP000664859">
    <property type="component" value="Unassembled WGS sequence"/>
</dbReference>
<protein>
    <submittedName>
        <fullName evidence="1">Uncharacterized protein</fullName>
    </submittedName>
</protein>
<evidence type="ECO:0000313" key="1">
    <source>
        <dbReference type="EMBL" id="KAG5176155.1"/>
    </source>
</evidence>
<dbReference type="EMBL" id="JAFCMP010000540">
    <property type="protein sequence ID" value="KAG5176155.1"/>
    <property type="molecule type" value="Genomic_DNA"/>
</dbReference>